<gene>
    <name evidence="3" type="ORF">GC096_15690</name>
</gene>
<feature type="domain" description="F5/8 type C" evidence="2">
    <location>
        <begin position="633"/>
        <end position="754"/>
    </location>
</feature>
<dbReference type="Gene3D" id="2.60.120.260">
    <property type="entry name" value="Galactose-binding domain-like"/>
    <property type="match status" value="1"/>
</dbReference>
<dbReference type="InterPro" id="IPR033803">
    <property type="entry name" value="CBD-like_Golvesin-Xly"/>
</dbReference>
<dbReference type="Proteomes" id="UP000653578">
    <property type="component" value="Unassembled WGS sequence"/>
</dbReference>
<dbReference type="Pfam" id="PF12733">
    <property type="entry name" value="Cadherin-like"/>
    <property type="match status" value="3"/>
</dbReference>
<feature type="chain" id="PRO_5046718263" description="F5/8 type C domain-containing protein" evidence="1">
    <location>
        <begin position="32"/>
        <end position="875"/>
    </location>
</feature>
<dbReference type="Pfam" id="PF25275">
    <property type="entry name" value="Golvesin_C"/>
    <property type="match status" value="1"/>
</dbReference>
<dbReference type="InterPro" id="IPR008979">
    <property type="entry name" value="Galactose-bd-like_sf"/>
</dbReference>
<dbReference type="EMBL" id="WHNY01000045">
    <property type="protein sequence ID" value="NOU65477.1"/>
    <property type="molecule type" value="Genomic_DNA"/>
</dbReference>
<dbReference type="Pfam" id="PF00754">
    <property type="entry name" value="F5_F8_type_C"/>
    <property type="match status" value="1"/>
</dbReference>
<feature type="signal peptide" evidence="1">
    <location>
        <begin position="1"/>
        <end position="31"/>
    </location>
</feature>
<keyword evidence="1" id="KW-0732">Signal</keyword>
<evidence type="ECO:0000259" key="2">
    <source>
        <dbReference type="PROSITE" id="PS50022"/>
    </source>
</evidence>
<protein>
    <recommendedName>
        <fullName evidence="2">F5/8 type C domain-containing protein</fullName>
    </recommendedName>
</protein>
<dbReference type="SUPFAM" id="SSF49785">
    <property type="entry name" value="Galactose-binding domain-like"/>
    <property type="match status" value="1"/>
</dbReference>
<dbReference type="PROSITE" id="PS50022">
    <property type="entry name" value="FA58C_3"/>
    <property type="match status" value="1"/>
</dbReference>
<evidence type="ECO:0000313" key="4">
    <source>
        <dbReference type="Proteomes" id="UP000653578"/>
    </source>
</evidence>
<dbReference type="InterPro" id="IPR008964">
    <property type="entry name" value="Invasin/intimin_cell_adhesion"/>
</dbReference>
<accession>A0ABX1XAS0</accession>
<keyword evidence="4" id="KW-1185">Reference proteome</keyword>
<dbReference type="InterPro" id="IPR000421">
    <property type="entry name" value="FA58C"/>
</dbReference>
<dbReference type="SUPFAM" id="SSF49373">
    <property type="entry name" value="Invasin/intimin cell-adhesion fragments"/>
    <property type="match status" value="1"/>
</dbReference>
<reference evidence="3 4" key="1">
    <citation type="submission" date="2019-10" db="EMBL/GenBank/DDBJ databases">
        <title>Description of Paenibacillus humi sp. nov.</title>
        <authorList>
            <person name="Carlier A."/>
            <person name="Qi S."/>
        </authorList>
    </citation>
    <scope>NUCLEOTIDE SEQUENCE [LARGE SCALE GENOMIC DNA]</scope>
    <source>
        <strain evidence="3 4">LMG 31461</strain>
    </source>
</reference>
<name>A0ABX1XAS0_9BACL</name>
<evidence type="ECO:0000313" key="3">
    <source>
        <dbReference type="EMBL" id="NOU65477.1"/>
    </source>
</evidence>
<sequence>MTMKQKRITIKAFLLVMILALLVGNVQVVQAAVLEDALGMNDIVIDNSSSGVTIQGAWDTTSTASNPERSIGSDYRTVKPADHNGQFLQYNTPASFQQGRYKVYLSTYRSQSNRSTNVPVDIFHVNDGNVTTLSSVTVSQKGSTGAVWIPIGEFEFQEGDGNYIQIKVDGAEGYVLADAVRFQPMFTPAPPILSNDATLLSLQVNPGLLDFNPQVKDYTLDVLGNVYSSIDITPTVTSTVYKSLQINGQETVSGSTYTVQLMSGSNSIAIVVIAQDNTTLTYNLQVNRILLSNEASLSNLTLDRATLDFSPDVTSYQVQVGDEVNSLEVTPVVSSAVYKSLTVNGRSQSSGDPYLMTLSTGNNSISIRVTAQDGTEKEYTVNVSKQGEVATLSSLSLTRGALNFSPWRTVYSIYVGNNVDTLALTPTSTSDFFDHMTVNGVPHVSGTRYNIPLITGENPVVIEVTSKAQRQMMYTVNITRLDAKANAQMVNGAVTLPAEKLAEALGVHLHQDTSGLLVYSERPFEFASPADTALQEELTQLLNLRLKVDGEHVAFFNPKQTEYRLLLPADEHIPFIDLESGAGTSFTVKQAANLDEATVLTIEGVGTYSFTFVEDKIADTSQPSLAGLKVTIEGEEEVEFVPTWIPVTYVDANDGYANVNTPNKTVDNDLNTRWSATSQGEVKWIRYDLGSKVNVHSMSVAGYLGNERSYNFEVEISDDGVNWTQLLPMQSTSGTILYPEMFQLGDVETRFVRLPSYGYGPTRDGWNGFSEVRFYSSQEQANVDASKWDEYFAPSSNKLGDQLKLSVKGLTSEGVEHNLNPDTTTIAFYTDNAAIAEVDQAGNVLLTGVGEVRITVMATQGDAVRLGSLIISVSN</sequence>
<proteinExistence type="predicted"/>
<dbReference type="InterPro" id="IPR025883">
    <property type="entry name" value="Cadherin-like_domain"/>
</dbReference>
<organism evidence="3 4">
    <name type="scientific">Paenibacillus plantarum</name>
    <dbReference type="NCBI Taxonomy" id="2654975"/>
    <lineage>
        <taxon>Bacteria</taxon>
        <taxon>Bacillati</taxon>
        <taxon>Bacillota</taxon>
        <taxon>Bacilli</taxon>
        <taxon>Bacillales</taxon>
        <taxon>Paenibacillaceae</taxon>
        <taxon>Paenibacillus</taxon>
    </lineage>
</organism>
<comment type="caution">
    <text evidence="3">The sequence shown here is derived from an EMBL/GenBank/DDBJ whole genome shotgun (WGS) entry which is preliminary data.</text>
</comment>
<evidence type="ECO:0000256" key="1">
    <source>
        <dbReference type="SAM" id="SignalP"/>
    </source>
</evidence>